<feature type="region of interest" description="Disordered" evidence="4">
    <location>
        <begin position="718"/>
        <end position="855"/>
    </location>
</feature>
<evidence type="ECO:0000256" key="3">
    <source>
        <dbReference type="ARBA" id="ARBA00023242"/>
    </source>
</evidence>
<dbReference type="GO" id="GO:0032040">
    <property type="term" value="C:small-subunit processome"/>
    <property type="evidence" value="ECO:0007669"/>
    <property type="project" value="InterPro"/>
</dbReference>
<evidence type="ECO:0000256" key="2">
    <source>
        <dbReference type="ARBA" id="ARBA00022553"/>
    </source>
</evidence>
<keyword evidence="6" id="KW-1185">Reference proteome</keyword>
<dbReference type="STRING" id="1882483.A0A317XV96"/>
<feature type="compositionally biased region" description="Acidic residues" evidence="4">
    <location>
        <begin position="132"/>
        <end position="160"/>
    </location>
</feature>
<reference evidence="5 6" key="1">
    <citation type="journal article" date="2018" name="Mol. Biol. Evol.">
        <title>Broad Genomic Sampling Reveals a Smut Pathogenic Ancestry of the Fungal Clade Ustilaginomycotina.</title>
        <authorList>
            <person name="Kijpornyongpan T."/>
            <person name="Mondo S.J."/>
            <person name="Barry K."/>
            <person name="Sandor L."/>
            <person name="Lee J."/>
            <person name="Lipzen A."/>
            <person name="Pangilinan J."/>
            <person name="LaButti K."/>
            <person name="Hainaut M."/>
            <person name="Henrissat B."/>
            <person name="Grigoriev I.V."/>
            <person name="Spatafora J.W."/>
            <person name="Aime M.C."/>
        </authorList>
    </citation>
    <scope>NUCLEOTIDE SEQUENCE [LARGE SCALE GENOMIC DNA]</scope>
    <source>
        <strain evidence="5 6">MCA 3645</strain>
    </source>
</reference>
<feature type="compositionally biased region" description="Basic and acidic residues" evidence="4">
    <location>
        <begin position="548"/>
        <end position="583"/>
    </location>
</feature>
<accession>A0A317XV96</accession>
<dbReference type="InParanoid" id="A0A317XV96"/>
<feature type="compositionally biased region" description="Low complexity" evidence="4">
    <location>
        <begin position="1"/>
        <end position="31"/>
    </location>
</feature>
<dbReference type="InterPro" id="IPR006709">
    <property type="entry name" value="SSU_processome_Utp14"/>
</dbReference>
<feature type="compositionally biased region" description="Acidic residues" evidence="4">
    <location>
        <begin position="871"/>
        <end position="883"/>
    </location>
</feature>
<organism evidence="5 6">
    <name type="scientific">Testicularia cyperi</name>
    <dbReference type="NCBI Taxonomy" id="1882483"/>
    <lineage>
        <taxon>Eukaryota</taxon>
        <taxon>Fungi</taxon>
        <taxon>Dikarya</taxon>
        <taxon>Basidiomycota</taxon>
        <taxon>Ustilaginomycotina</taxon>
        <taxon>Ustilaginomycetes</taxon>
        <taxon>Ustilaginales</taxon>
        <taxon>Anthracoideaceae</taxon>
        <taxon>Testicularia</taxon>
    </lineage>
</organism>
<keyword evidence="2" id="KW-0597">Phosphoprotein</keyword>
<feature type="region of interest" description="Disordered" evidence="4">
    <location>
        <begin position="328"/>
        <end position="347"/>
    </location>
</feature>
<feature type="region of interest" description="Disordered" evidence="4">
    <location>
        <begin position="1"/>
        <end position="300"/>
    </location>
</feature>
<dbReference type="PANTHER" id="PTHR14150">
    <property type="entry name" value="U3 SMALL NUCLEOLAR RNA-ASSOCIATED PROTEIN 14"/>
    <property type="match status" value="1"/>
</dbReference>
<dbReference type="GO" id="GO:0006364">
    <property type="term" value="P:rRNA processing"/>
    <property type="evidence" value="ECO:0007669"/>
    <property type="project" value="InterPro"/>
</dbReference>
<evidence type="ECO:0000256" key="1">
    <source>
        <dbReference type="ARBA" id="ARBA00004604"/>
    </source>
</evidence>
<feature type="compositionally biased region" description="Polar residues" evidence="4">
    <location>
        <begin position="756"/>
        <end position="765"/>
    </location>
</feature>
<evidence type="ECO:0000313" key="6">
    <source>
        <dbReference type="Proteomes" id="UP000246740"/>
    </source>
</evidence>
<dbReference type="EMBL" id="KZ819189">
    <property type="protein sequence ID" value="PWZ01828.1"/>
    <property type="molecule type" value="Genomic_DNA"/>
</dbReference>
<dbReference type="OrthoDB" id="277439at2759"/>
<feature type="compositionally biased region" description="Low complexity" evidence="4">
    <location>
        <begin position="825"/>
        <end position="837"/>
    </location>
</feature>
<feature type="compositionally biased region" description="Acidic residues" evidence="4">
    <location>
        <begin position="184"/>
        <end position="203"/>
    </location>
</feature>
<keyword evidence="3" id="KW-0539">Nucleus</keyword>
<dbReference type="PANTHER" id="PTHR14150:SF12">
    <property type="entry name" value="U3 SMALL NUCLEOLAR RNA-ASSOCIATED PROTEIN 14 HOMOLOG A"/>
    <property type="match status" value="1"/>
</dbReference>
<feature type="region of interest" description="Disordered" evidence="4">
    <location>
        <begin position="509"/>
        <end position="640"/>
    </location>
</feature>
<feature type="region of interest" description="Disordered" evidence="4">
    <location>
        <begin position="931"/>
        <end position="961"/>
    </location>
</feature>
<feature type="region of interest" description="Disordered" evidence="4">
    <location>
        <begin position="668"/>
        <end position="697"/>
    </location>
</feature>
<gene>
    <name evidence="5" type="ORF">BCV70DRAFT_198111</name>
</gene>
<dbReference type="AlphaFoldDB" id="A0A317XV96"/>
<feature type="compositionally biased region" description="Low complexity" evidence="4">
    <location>
        <begin position="230"/>
        <end position="240"/>
    </location>
</feature>
<dbReference type="Pfam" id="PF04615">
    <property type="entry name" value="Utp14"/>
    <property type="match status" value="1"/>
</dbReference>
<feature type="compositionally biased region" description="Basic and acidic residues" evidence="4">
    <location>
        <begin position="516"/>
        <end position="531"/>
    </location>
</feature>
<evidence type="ECO:0000313" key="5">
    <source>
        <dbReference type="EMBL" id="PWZ01828.1"/>
    </source>
</evidence>
<sequence length="1053" mass="114516">MARGSSARSSAAQPFSSAAYSSGSNATASSSNHRARRRQNGANPGLKDLNDVYDYAVAQTSAAGSNGKGKSKDRSARRATAGMNKGDLDDIPSKAKSTQRTRRKQGEDDDDEDEEDDSDEDAGPIGPKVFDSDDELNASIEGTDEDIDSDEAFGDSDEEKFEGWTFGRSSHRKRASASRRPQEEVEEDEDEEGEEDGAEDEGMMDLSRMLDSASGSDDDDENSSDDDNDGTGSEDGNNSSKLQKHMDSFAATATSSKRAADAGSGEEDDGPSTKRSRRVLSERTEAIPETEFAASGSGSTLRLQDFLDPLASSVSFADIRKTAKVLGNKKGGNQTGHAPVASKQGGGALAAPLPSVVQDRLDRQAAYSVTRDEVQGWQPTINKIRDAEHLSFPLQKPAVTKASTAGFVANFVPSNDMESSIAGMLEDGGLTEKQLAEQEDLAMNRLDPAEVRARRDELRRMRMLMFRAEQKAKRVSKIKSKTYRKIHRKEQERIQAKIKELEGLEGVDVDSDEEMEQRLKAEKDRARERATLKHKNTSKWAKNILSGRHGEHTLEARQELESQLRKGEELRQKIQGHEIGHSDSDDDDEDEDDENVGSDGDDAELARQNAFDELATLEAKEEKRRRKDEEEFERAGGKKGVYGMKFMKDARERDYARIRGEVDDFVTEMNELGANDDDDDDASQDRTGTATGASAGAAAYVQGNKGRAMYGAGSITTTLAQEEDDKPAAATPSGKKASKTSNTQATAAPLEVGGNATVSKTTGPLSSKAGPKGKADKPASILSNGNPFATGDEAYDEATSNPWLTLGGGESGTKLSKKKNEAPVSRSSANAAKSSAKLSKRAGKTAEATSARRADEEIAIDVSAQLGDFEGACDDSEVDEDGDALQPAAITARAKPRRGQMDGFQQRELVEAAFAGDDVVAEFEAEKEAIMAEDESKTVDTTLPGWGSWTGKGVKARSTPNPKYLKKIQGVDRKDRKDAQLDRVIINEKRDKKMDKFRIRDLPHPYTSIAQYQAAMKNPLGPEWNTRIETQRLNMPRITKKVGKVIQPIQRKF</sequence>
<evidence type="ECO:0000256" key="4">
    <source>
        <dbReference type="SAM" id="MobiDB-lite"/>
    </source>
</evidence>
<feature type="compositionally biased region" description="Acidic residues" evidence="4">
    <location>
        <begin position="216"/>
        <end position="229"/>
    </location>
</feature>
<dbReference type="FunCoup" id="A0A317XV96">
    <property type="interactions" value="371"/>
</dbReference>
<feature type="compositionally biased region" description="Acidic residues" evidence="4">
    <location>
        <begin position="584"/>
        <end position="603"/>
    </location>
</feature>
<feature type="region of interest" description="Disordered" evidence="4">
    <location>
        <begin position="871"/>
        <end position="904"/>
    </location>
</feature>
<comment type="subcellular location">
    <subcellularLocation>
        <location evidence="1">Nucleus</location>
        <location evidence="1">Nucleolus</location>
    </subcellularLocation>
</comment>
<feature type="compositionally biased region" description="Basic and acidic residues" evidence="4">
    <location>
        <begin position="618"/>
        <end position="636"/>
    </location>
</feature>
<name>A0A317XV96_9BASI</name>
<feature type="compositionally biased region" description="Acidic residues" evidence="4">
    <location>
        <begin position="107"/>
        <end position="122"/>
    </location>
</feature>
<dbReference type="Proteomes" id="UP000246740">
    <property type="component" value="Unassembled WGS sequence"/>
</dbReference>
<protein>
    <submittedName>
        <fullName evidence="5">Utp14-domain-containing protein</fullName>
    </submittedName>
</protein>
<proteinExistence type="predicted"/>
<feature type="compositionally biased region" description="Low complexity" evidence="4">
    <location>
        <begin position="687"/>
        <end position="697"/>
    </location>
</feature>